<dbReference type="InterPro" id="IPR036890">
    <property type="entry name" value="HATPase_C_sf"/>
</dbReference>
<dbReference type="InterPro" id="IPR052972">
    <property type="entry name" value="Sacsin_chaperone_reg"/>
</dbReference>
<evidence type="ECO:0000313" key="2">
    <source>
        <dbReference type="EMBL" id="WAR11144.1"/>
    </source>
</evidence>
<reference evidence="2" key="1">
    <citation type="submission" date="2022-11" db="EMBL/GenBank/DDBJ databases">
        <title>Centuries of genome instability and evolution in soft-shell clam transmissible cancer (bioRxiv).</title>
        <authorList>
            <person name="Hart S.F.M."/>
            <person name="Yonemitsu M.A."/>
            <person name="Giersch R.M."/>
            <person name="Beal B.F."/>
            <person name="Arriagada G."/>
            <person name="Davis B.W."/>
            <person name="Ostrander E.A."/>
            <person name="Goff S.P."/>
            <person name="Metzger M.J."/>
        </authorList>
    </citation>
    <scope>NUCLEOTIDE SEQUENCE</scope>
    <source>
        <strain evidence="2">MELC-2E11</strain>
        <tissue evidence="2">Siphon/mantle</tissue>
    </source>
</reference>
<dbReference type="EMBL" id="CP111018">
    <property type="protein sequence ID" value="WAR11144.1"/>
    <property type="molecule type" value="Genomic_DNA"/>
</dbReference>
<protein>
    <submittedName>
        <fullName evidence="2">SACS-like protein</fullName>
    </submittedName>
</protein>
<gene>
    <name evidence="2" type="ORF">MAR_036220</name>
</gene>
<name>A0ABY7EPU4_MYAAR</name>
<proteinExistence type="predicted"/>
<dbReference type="Gene3D" id="3.30.565.10">
    <property type="entry name" value="Histidine kinase-like ATPase, C-terminal domain"/>
    <property type="match status" value="1"/>
</dbReference>
<dbReference type="SUPFAM" id="SSF55874">
    <property type="entry name" value="ATPase domain of HSP90 chaperone/DNA topoisomerase II/histidine kinase"/>
    <property type="match status" value="1"/>
</dbReference>
<dbReference type="NCBIfam" id="NF047352">
    <property type="entry name" value="P_loop_sacsin"/>
    <property type="match status" value="1"/>
</dbReference>
<dbReference type="Proteomes" id="UP001164746">
    <property type="component" value="Chromosome 7"/>
</dbReference>
<organism evidence="2 3">
    <name type="scientific">Mya arenaria</name>
    <name type="common">Soft-shell clam</name>
    <dbReference type="NCBI Taxonomy" id="6604"/>
    <lineage>
        <taxon>Eukaryota</taxon>
        <taxon>Metazoa</taxon>
        <taxon>Spiralia</taxon>
        <taxon>Lophotrochozoa</taxon>
        <taxon>Mollusca</taxon>
        <taxon>Bivalvia</taxon>
        <taxon>Autobranchia</taxon>
        <taxon>Heteroconchia</taxon>
        <taxon>Euheterodonta</taxon>
        <taxon>Imparidentia</taxon>
        <taxon>Neoheterodontei</taxon>
        <taxon>Myida</taxon>
        <taxon>Myoidea</taxon>
        <taxon>Myidae</taxon>
        <taxon>Mya</taxon>
    </lineage>
</organism>
<keyword evidence="3" id="KW-1185">Reference proteome</keyword>
<dbReference type="Pfam" id="PF25794">
    <property type="entry name" value="SACS"/>
    <property type="match status" value="1"/>
</dbReference>
<accession>A0ABY7EPU4</accession>
<evidence type="ECO:0000259" key="1">
    <source>
        <dbReference type="Pfam" id="PF25794"/>
    </source>
</evidence>
<dbReference type="PANTHER" id="PTHR15600">
    <property type="entry name" value="SACSIN"/>
    <property type="match status" value="1"/>
</dbReference>
<dbReference type="InterPro" id="IPR058210">
    <property type="entry name" value="SACS/Nov_dom"/>
</dbReference>
<feature type="domain" description="Sacsin/Nov" evidence="1">
    <location>
        <begin position="50"/>
        <end position="181"/>
    </location>
</feature>
<dbReference type="PANTHER" id="PTHR15600:SF42">
    <property type="entry name" value="SACSIN"/>
    <property type="match status" value="1"/>
</dbReference>
<sequence length="187" mass="21539">MFDDSDEEQIFKYVHPLCIEHAINLGVKSVTRQSLMDAEDIGVKDWGQNERLTTRLNRLLKEDYIDGLSVPKELIQNADDAGATEISFLYDERDHIGFRKRLISKELSECQGASLFVYNNTTFSEDDFKNITRINEGTKQHDTSTIGKFGLGFCSVYNLTDVPSFVSGRNMVIFDPHERFVRLFDRR</sequence>
<evidence type="ECO:0000313" key="3">
    <source>
        <dbReference type="Proteomes" id="UP001164746"/>
    </source>
</evidence>